<dbReference type="InterPro" id="IPR008969">
    <property type="entry name" value="CarboxyPept-like_regulatory"/>
</dbReference>
<dbReference type="Gene3D" id="2.60.40.1120">
    <property type="entry name" value="Carboxypeptidase-like, regulatory domain"/>
    <property type="match status" value="1"/>
</dbReference>
<dbReference type="AlphaFoldDB" id="A0A381QNT2"/>
<reference evidence="1" key="1">
    <citation type="submission" date="2018-05" db="EMBL/GenBank/DDBJ databases">
        <authorList>
            <person name="Lanie J.A."/>
            <person name="Ng W.-L."/>
            <person name="Kazmierczak K.M."/>
            <person name="Andrzejewski T.M."/>
            <person name="Davidsen T.M."/>
            <person name="Wayne K.J."/>
            <person name="Tettelin H."/>
            <person name="Glass J.I."/>
            <person name="Rusch D."/>
            <person name="Podicherti R."/>
            <person name="Tsui H.-C.T."/>
            <person name="Winkler M.E."/>
        </authorList>
    </citation>
    <scope>NUCLEOTIDE SEQUENCE</scope>
</reference>
<sequence>MLKEVRWGSILTTRRFTVAIVLAVTLLTFWFTGAGGSSAYASAERQTSVQATGSISGVVRFVGIQPDSAILQMVADPFCLIAHQGETVTVENLVVNANGTLRGVFVYIHDSDAIGASVPIAQPVELNQVACVYQPRVLGVQTGATIKITNSDTTLHNVNVQATNNPSFNVAQPIPGMSIERSFANPEVMIPVKCDVHSWMRAYIGVLPHPYFAVTGKDGAFDISGLPTGDYVLKAWHETLGTRTMSMKVEAGASAIANFSFAKDR</sequence>
<accession>A0A381QNT2</accession>
<protein>
    <recommendedName>
        <fullName evidence="2">Rhamnogalacturonan lyase domain-containing protein</fullName>
    </recommendedName>
</protein>
<dbReference type="SUPFAM" id="SSF49503">
    <property type="entry name" value="Cupredoxins"/>
    <property type="match status" value="1"/>
</dbReference>
<name>A0A381QNT2_9ZZZZ</name>
<dbReference type="InterPro" id="IPR008972">
    <property type="entry name" value="Cupredoxin"/>
</dbReference>
<evidence type="ECO:0000313" key="1">
    <source>
        <dbReference type="EMBL" id="SUZ81035.1"/>
    </source>
</evidence>
<organism evidence="1">
    <name type="scientific">marine metagenome</name>
    <dbReference type="NCBI Taxonomy" id="408172"/>
    <lineage>
        <taxon>unclassified sequences</taxon>
        <taxon>metagenomes</taxon>
        <taxon>ecological metagenomes</taxon>
    </lineage>
</organism>
<evidence type="ECO:0008006" key="2">
    <source>
        <dbReference type="Google" id="ProtNLM"/>
    </source>
</evidence>
<gene>
    <name evidence="1" type="ORF">METZ01_LOCUS33889</name>
</gene>
<proteinExistence type="predicted"/>
<dbReference type="EMBL" id="UINC01001451">
    <property type="protein sequence ID" value="SUZ81035.1"/>
    <property type="molecule type" value="Genomic_DNA"/>
</dbReference>
<dbReference type="Gene3D" id="2.60.40.420">
    <property type="entry name" value="Cupredoxins - blue copper proteins"/>
    <property type="match status" value="1"/>
</dbReference>
<dbReference type="SUPFAM" id="SSF49464">
    <property type="entry name" value="Carboxypeptidase regulatory domain-like"/>
    <property type="match status" value="1"/>
</dbReference>